<reference evidence="2 3" key="1">
    <citation type="submission" date="2016-01" db="EMBL/GenBank/DDBJ databases">
        <title>Amycolatopsis coloradensis genome sequencing and assembly.</title>
        <authorList>
            <person name="Mayilraj S."/>
        </authorList>
    </citation>
    <scope>NUCLEOTIDE SEQUENCE [LARGE SCALE GENOMIC DNA]</scope>
    <source>
        <strain evidence="2 3">DSM 44225</strain>
    </source>
</reference>
<keyword evidence="1" id="KW-0472">Membrane</keyword>
<keyword evidence="1" id="KW-1133">Transmembrane helix</keyword>
<dbReference type="STRING" id="76021.BS329_10120"/>
<feature type="transmembrane region" description="Helical" evidence="1">
    <location>
        <begin position="36"/>
        <end position="62"/>
    </location>
</feature>
<comment type="caution">
    <text evidence="2">The sequence shown here is derived from an EMBL/GenBank/DDBJ whole genome shotgun (WGS) entry which is preliminary data.</text>
</comment>
<dbReference type="EMBL" id="MQUQ01000005">
    <property type="protein sequence ID" value="OLZ53175.1"/>
    <property type="molecule type" value="Genomic_DNA"/>
</dbReference>
<organism evidence="2 3">
    <name type="scientific">Amycolatopsis coloradensis</name>
    <dbReference type="NCBI Taxonomy" id="76021"/>
    <lineage>
        <taxon>Bacteria</taxon>
        <taxon>Bacillati</taxon>
        <taxon>Actinomycetota</taxon>
        <taxon>Actinomycetes</taxon>
        <taxon>Pseudonocardiales</taxon>
        <taxon>Pseudonocardiaceae</taxon>
        <taxon>Amycolatopsis</taxon>
    </lineage>
</organism>
<keyword evidence="1" id="KW-0812">Transmembrane</keyword>
<keyword evidence="3" id="KW-1185">Reference proteome</keyword>
<evidence type="ECO:0000256" key="1">
    <source>
        <dbReference type="SAM" id="Phobius"/>
    </source>
</evidence>
<gene>
    <name evidence="2" type="ORF">BS329_10120</name>
</gene>
<name>A0A1R0KVW6_9PSEU</name>
<proteinExistence type="predicted"/>
<dbReference type="RefSeq" id="WP_076158537.1">
    <property type="nucleotide sequence ID" value="NZ_JBEZVB010000012.1"/>
</dbReference>
<accession>A0A1R0KVW6</accession>
<protein>
    <submittedName>
        <fullName evidence="2">Uncharacterized protein</fullName>
    </submittedName>
</protein>
<dbReference type="AlphaFoldDB" id="A0A1R0KVW6"/>
<sequence length="81" mass="8724">MIPTTGPFAVPRALRVPRVPRLISVVPSTRKVVTGLLSLIIFVAGVMTGEAVLNLFIAVVVSGMEDELRALRAEVSALRQR</sequence>
<dbReference type="Proteomes" id="UP000187486">
    <property type="component" value="Unassembled WGS sequence"/>
</dbReference>
<evidence type="ECO:0000313" key="2">
    <source>
        <dbReference type="EMBL" id="OLZ53175.1"/>
    </source>
</evidence>
<evidence type="ECO:0000313" key="3">
    <source>
        <dbReference type="Proteomes" id="UP000187486"/>
    </source>
</evidence>